<keyword evidence="2" id="KW-1185">Reference proteome</keyword>
<comment type="caution">
    <text evidence="1">The sequence shown here is derived from an EMBL/GenBank/DDBJ whole genome shotgun (WGS) entry which is preliminary data.</text>
</comment>
<dbReference type="AlphaFoldDB" id="C4GD95"/>
<dbReference type="HOGENOM" id="CLU_1053039_0_0_9"/>
<protein>
    <submittedName>
        <fullName evidence="1">Uncharacterized protein</fullName>
    </submittedName>
</protein>
<evidence type="ECO:0000313" key="2">
    <source>
        <dbReference type="Proteomes" id="UP000003494"/>
    </source>
</evidence>
<dbReference type="Proteomes" id="UP000003494">
    <property type="component" value="Unassembled WGS sequence"/>
</dbReference>
<name>C4GD95_9FIRM</name>
<dbReference type="STRING" id="626523.GCWU000342_02068"/>
<dbReference type="EMBL" id="ACIP02000007">
    <property type="protein sequence ID" value="EEP27374.1"/>
    <property type="molecule type" value="Genomic_DNA"/>
</dbReference>
<organism evidence="1 2">
    <name type="scientific">Shuttleworthella satelles DSM 14600</name>
    <dbReference type="NCBI Taxonomy" id="626523"/>
    <lineage>
        <taxon>Bacteria</taxon>
        <taxon>Bacillati</taxon>
        <taxon>Bacillota</taxon>
        <taxon>Clostridia</taxon>
        <taxon>Lachnospirales</taxon>
        <taxon>Lachnospiraceae</taxon>
        <taxon>Shuttleworthella</taxon>
    </lineage>
</organism>
<gene>
    <name evidence="1" type="ORF">GCWU000342_02068</name>
</gene>
<reference evidence="1" key="1">
    <citation type="submission" date="2009-04" db="EMBL/GenBank/DDBJ databases">
        <authorList>
            <person name="Weinstock G."/>
            <person name="Sodergren E."/>
            <person name="Clifton S."/>
            <person name="Fulton L."/>
            <person name="Fulton B."/>
            <person name="Courtney L."/>
            <person name="Fronick C."/>
            <person name="Harrison M."/>
            <person name="Strong C."/>
            <person name="Farmer C."/>
            <person name="Delahaunty K."/>
            <person name="Markovic C."/>
            <person name="Hall O."/>
            <person name="Minx P."/>
            <person name="Tomlinson C."/>
            <person name="Mitreva M."/>
            <person name="Nelson J."/>
            <person name="Hou S."/>
            <person name="Wollam A."/>
            <person name="Pepin K.H."/>
            <person name="Johnson M."/>
            <person name="Bhonagiri V."/>
            <person name="Nash W.E."/>
            <person name="Warren W."/>
            <person name="Chinwalla A."/>
            <person name="Mardis E.R."/>
            <person name="Wilson R.K."/>
        </authorList>
    </citation>
    <scope>NUCLEOTIDE SEQUENCE [LARGE SCALE GENOMIC DNA]</scope>
    <source>
        <strain evidence="1">DSM 14600</strain>
    </source>
</reference>
<sequence length="262" mass="30029">MGFDISYHPIREDEMEAWFFAPMKALREGDDSLIRRVAEERSKQQEKFFAEKYIDIMKTLASWDPNQPTEKGLLYGMAVISGFFTRYQYVRGAAYSFLLDRQPQMGEYCSSWRSFLPDWIPSPKHEKLTENYAAGVYMSPDQVKALLADYEKSAKVHQILTDFFEGNLEVFLTALQDAKRTGSGLMEAAEVIEVEPLDLNRTVCYSDLFLCDPKGAYIYQDVAIAQIKAATGMSEEEIAKKVQEGKFTSQKTYVELDDTEQE</sequence>
<evidence type="ECO:0000313" key="1">
    <source>
        <dbReference type="EMBL" id="EEP27374.1"/>
    </source>
</evidence>
<dbReference type="RefSeq" id="WP_006907045.1">
    <property type="nucleotide sequence ID" value="NZ_GG665867.1"/>
</dbReference>
<dbReference type="eggNOG" id="ENOG502Z7V3">
    <property type="taxonomic scope" value="Bacteria"/>
</dbReference>
<accession>C4GD95</accession>
<proteinExistence type="predicted"/>